<evidence type="ECO:0000313" key="2">
    <source>
        <dbReference type="EMBL" id="MBO1319401.1"/>
    </source>
</evidence>
<keyword evidence="3" id="KW-1185">Reference proteome</keyword>
<dbReference type="Pfam" id="PF06094">
    <property type="entry name" value="GGACT"/>
    <property type="match status" value="1"/>
</dbReference>
<organism evidence="2 3">
    <name type="scientific">Acanthopleuribacter pedis</name>
    <dbReference type="NCBI Taxonomy" id="442870"/>
    <lineage>
        <taxon>Bacteria</taxon>
        <taxon>Pseudomonadati</taxon>
        <taxon>Acidobacteriota</taxon>
        <taxon>Holophagae</taxon>
        <taxon>Acanthopleuribacterales</taxon>
        <taxon>Acanthopleuribacteraceae</taxon>
        <taxon>Acanthopleuribacter</taxon>
    </lineage>
</organism>
<accession>A0A8J7U5J9</accession>
<dbReference type="CDD" id="cd06661">
    <property type="entry name" value="GGCT_like"/>
    <property type="match status" value="1"/>
</dbReference>
<dbReference type="EMBL" id="JAFREP010000011">
    <property type="protein sequence ID" value="MBO1319401.1"/>
    <property type="molecule type" value="Genomic_DNA"/>
</dbReference>
<dbReference type="InterPro" id="IPR009288">
    <property type="entry name" value="AIG2-like_dom"/>
</dbReference>
<proteinExistence type="predicted"/>
<sequence>MKTVFFYGLFMDVAYLEQQGLKTTIIGKARLPHYRIVIGKRASLIPAEASTAYGVLMKLSDAEAQQLYAEPSVCDYLPQAVVAQSLENDQPINALCYNLPPEAATIGTNAAYAAQLAALAEQLGFPEHYVSEINTTHTEPS</sequence>
<feature type="domain" description="Gamma-glutamylcyclotransferase AIG2-like" evidence="1">
    <location>
        <begin position="4"/>
        <end position="101"/>
    </location>
</feature>
<reference evidence="2" key="1">
    <citation type="submission" date="2021-03" db="EMBL/GenBank/DDBJ databases">
        <authorList>
            <person name="Wang G."/>
        </authorList>
    </citation>
    <scope>NUCLEOTIDE SEQUENCE</scope>
    <source>
        <strain evidence="2">KCTC 12899</strain>
    </source>
</reference>
<dbReference type="Gene3D" id="3.10.490.10">
    <property type="entry name" value="Gamma-glutamyl cyclotransferase-like"/>
    <property type="match status" value="1"/>
</dbReference>
<dbReference type="SUPFAM" id="SSF110857">
    <property type="entry name" value="Gamma-glutamyl cyclotransferase-like"/>
    <property type="match status" value="1"/>
</dbReference>
<dbReference type="Proteomes" id="UP000664417">
    <property type="component" value="Unassembled WGS sequence"/>
</dbReference>
<dbReference type="AlphaFoldDB" id="A0A8J7U5J9"/>
<gene>
    <name evidence="2" type="ORF">J3U88_13085</name>
</gene>
<dbReference type="InterPro" id="IPR036568">
    <property type="entry name" value="GGCT-like_sf"/>
</dbReference>
<name>A0A8J7U5J9_9BACT</name>
<comment type="caution">
    <text evidence="2">The sequence shown here is derived from an EMBL/GenBank/DDBJ whole genome shotgun (WGS) entry which is preliminary data.</text>
</comment>
<dbReference type="RefSeq" id="WP_207859222.1">
    <property type="nucleotide sequence ID" value="NZ_JAFREP010000011.1"/>
</dbReference>
<dbReference type="InterPro" id="IPR013024">
    <property type="entry name" value="GGCT-like"/>
</dbReference>
<evidence type="ECO:0000259" key="1">
    <source>
        <dbReference type="Pfam" id="PF06094"/>
    </source>
</evidence>
<evidence type="ECO:0000313" key="3">
    <source>
        <dbReference type="Proteomes" id="UP000664417"/>
    </source>
</evidence>
<protein>
    <submittedName>
        <fullName evidence="2">Gamma-glutamylcyclotransferase</fullName>
    </submittedName>
</protein>